<evidence type="ECO:0000259" key="2">
    <source>
        <dbReference type="PROSITE" id="PS50878"/>
    </source>
</evidence>
<keyword evidence="3" id="KW-0548">Nucleotidyltransferase</keyword>
<evidence type="ECO:0000256" key="1">
    <source>
        <dbReference type="SAM" id="MobiDB-lite"/>
    </source>
</evidence>
<reference evidence="3" key="1">
    <citation type="journal article" date="2010" name="BMC Evol. Biol.">
        <title>Generation of microsatellite repeat families by RTE retrotransposons in lepidopteran genomes.</title>
        <authorList>
            <person name="Tay W.T."/>
            <person name="Behere G.T."/>
            <person name="Batterham P."/>
            <person name="Heckel D.G."/>
        </authorList>
    </citation>
    <scope>NUCLEOTIDE SEQUENCE</scope>
</reference>
<feature type="domain" description="Reverse transcriptase" evidence="2">
    <location>
        <begin position="548"/>
        <end position="818"/>
    </location>
</feature>
<dbReference type="PANTHER" id="PTHR47027:SF8">
    <property type="entry name" value="RIBONUCLEASE H"/>
    <property type="match status" value="1"/>
</dbReference>
<dbReference type="SUPFAM" id="SSF56672">
    <property type="entry name" value="DNA/RNA polymerases"/>
    <property type="match status" value="1"/>
</dbReference>
<dbReference type="CDD" id="cd01650">
    <property type="entry name" value="RT_nLTR_like"/>
    <property type="match status" value="1"/>
</dbReference>
<dbReference type="GO" id="GO:0003964">
    <property type="term" value="F:RNA-directed DNA polymerase activity"/>
    <property type="evidence" value="ECO:0007669"/>
    <property type="project" value="UniProtKB-KW"/>
</dbReference>
<dbReference type="InterPro" id="IPR043502">
    <property type="entry name" value="DNA/RNA_pol_sf"/>
</dbReference>
<sequence>MRLRNGKQRWPCDPLSNRRRSASGAVGVKLDTGHVRVGDQALHGNWTTGTLKIRHIQKIGTWNVRGLMQPGKLHILEKEITRCELNVCGLSETHWKSNGHFLTDAHAIYFSGNNTKSSNGVAIVIPKGINDCVMGYESVSDRVLSIRIKAAPINLDIIQVYAPTSSSSDKDLEDFYCDLENTMSKIPNRELLIVMGDLNSKIGANANQLSQTAGKFGLGQRNERGERLLEFAADHNLVICNSFFQNHPRRLYTWISSTGHRNQIDYIMISSRWKTSVRNTHTLPSADCSSDHELLVATIQLKLKAARKVDKQRRIQPTDLPKFVNTLEQNWSRWTDINPESATPNQLWSRARELFQTAVSASKMPNETHKRQHWMSVDTFALVEERRRLKTSGADLKTLNAKSARIQEACRRDRNQYLQNLCIELEIHANKHETRNLHQKIKSLTKTLSSKTWAIENSQGETVTDLEDISETWKQYCQSLFQDPNSHCFDPTAPQDEEIEPSILKDEVRAAIKHLKKGKATGKDAIPIETIEASGEYGVEIFHTLCNKIWQSGTWPQDWVHTVFVPLHKKGSTKSCSNYRLIALIPHACKILLRIVNERLKSYLSKEIAPEQAGFVKGKGTREQILTVRQIIEKSREFNKPTYLCFVDFSKAFDSVKWPKLWETVLAMGTPKHLVHLLRRLYEEGTASVRIDDILSRHFHPNAGVRQGCIISPLLFNIYTELIMRIALENWSDGMTIGGRKISNLRYADDITLVASGVSQMEELLGRVERVSLDFGLKINRNKTSVMIVDRANNNSPEVTKIANCDVVQSYIYLGALISNTGGCVDEIKRRMAVSRYAMDRLKKIWGNRNITKATKIRLVRALVFPIFLYAAETWTLRESEKKRIDALEMWCWRRMLQISWTEFRTNQSILQELGIKQRLSSIVQGRILTFFGHVSRRGDDSVERLVVQGMIEGTRPRRRSPLRWTDQIKAALNGPVNECTRRAAVREEWRRLVKRTTNRSDDHDHSAKSAYD</sequence>
<dbReference type="AlphaFoldDB" id="D7F167"/>
<protein>
    <submittedName>
        <fullName evidence="3">Endonuclease-reverse transcriptase</fullName>
    </submittedName>
</protein>
<dbReference type="GO" id="GO:0004519">
    <property type="term" value="F:endonuclease activity"/>
    <property type="evidence" value="ECO:0007669"/>
    <property type="project" value="UniProtKB-KW"/>
</dbReference>
<keyword evidence="3" id="KW-0808">Transferase</keyword>
<dbReference type="InterPro" id="IPR036691">
    <property type="entry name" value="Endo/exonu/phosph_ase_sf"/>
</dbReference>
<dbReference type="Pfam" id="PF03372">
    <property type="entry name" value="Exo_endo_phos"/>
    <property type="match status" value="1"/>
</dbReference>
<dbReference type="Gene3D" id="3.60.10.10">
    <property type="entry name" value="Endonuclease/exonuclease/phosphatase"/>
    <property type="match status" value="1"/>
</dbReference>
<dbReference type="PROSITE" id="PS50878">
    <property type="entry name" value="RT_POL"/>
    <property type="match status" value="1"/>
</dbReference>
<organism evidence="3">
    <name type="scientific">Bombyx mori</name>
    <name type="common">Silk moth</name>
    <dbReference type="NCBI Taxonomy" id="7091"/>
    <lineage>
        <taxon>Eukaryota</taxon>
        <taxon>Metazoa</taxon>
        <taxon>Ecdysozoa</taxon>
        <taxon>Arthropoda</taxon>
        <taxon>Hexapoda</taxon>
        <taxon>Insecta</taxon>
        <taxon>Pterygota</taxon>
        <taxon>Neoptera</taxon>
        <taxon>Endopterygota</taxon>
        <taxon>Lepidoptera</taxon>
        <taxon>Glossata</taxon>
        <taxon>Ditrysia</taxon>
        <taxon>Bombycoidea</taxon>
        <taxon>Bombycidae</taxon>
        <taxon>Bombycinae</taxon>
        <taxon>Bombyx</taxon>
    </lineage>
</organism>
<keyword evidence="3" id="KW-0695">RNA-directed DNA polymerase</keyword>
<keyword evidence="3" id="KW-0378">Hydrolase</keyword>
<proteinExistence type="predicted"/>
<dbReference type="EMBL" id="FJ265552">
    <property type="protein sequence ID" value="ADI61820.1"/>
    <property type="molecule type" value="Genomic_DNA"/>
</dbReference>
<feature type="region of interest" description="Disordered" evidence="1">
    <location>
        <begin position="1"/>
        <end position="20"/>
    </location>
</feature>
<keyword evidence="3" id="KW-0255">Endonuclease</keyword>
<evidence type="ECO:0000313" key="3">
    <source>
        <dbReference type="EMBL" id="ADI61820.1"/>
    </source>
</evidence>
<keyword evidence="3" id="KW-0540">Nuclease</keyword>
<dbReference type="Pfam" id="PF00078">
    <property type="entry name" value="RVT_1"/>
    <property type="match status" value="1"/>
</dbReference>
<dbReference type="SUPFAM" id="SSF56219">
    <property type="entry name" value="DNase I-like"/>
    <property type="match status" value="1"/>
</dbReference>
<name>D7F167_BOMMO</name>
<dbReference type="CDD" id="cd09076">
    <property type="entry name" value="L1-EN"/>
    <property type="match status" value="1"/>
</dbReference>
<dbReference type="InterPro" id="IPR000477">
    <property type="entry name" value="RT_dom"/>
</dbReference>
<dbReference type="PANTHER" id="PTHR47027">
    <property type="entry name" value="REVERSE TRANSCRIPTASE DOMAIN-CONTAINING PROTEIN"/>
    <property type="match status" value="1"/>
</dbReference>
<accession>D7F167</accession>
<dbReference type="InterPro" id="IPR005135">
    <property type="entry name" value="Endo/exonuclease/phosphatase"/>
</dbReference>